<name>A0A7I9V6S8_9ACTN</name>
<keyword evidence="1" id="KW-0175">Coiled coil</keyword>
<feature type="compositionally biased region" description="Polar residues" evidence="2">
    <location>
        <begin position="171"/>
        <end position="181"/>
    </location>
</feature>
<dbReference type="AlphaFoldDB" id="A0A7I9V6S8"/>
<dbReference type="EMBL" id="BJOV01000003">
    <property type="protein sequence ID" value="GEE01119.1"/>
    <property type="molecule type" value="Genomic_DNA"/>
</dbReference>
<accession>A0A7I9V6S8</accession>
<protein>
    <recommendedName>
        <fullName evidence="5">Scaffolding protein</fullName>
    </recommendedName>
</protein>
<evidence type="ECO:0000256" key="2">
    <source>
        <dbReference type="SAM" id="MobiDB-lite"/>
    </source>
</evidence>
<comment type="caution">
    <text evidence="3">The sequence shown here is derived from an EMBL/GenBank/DDBJ whole genome shotgun (WGS) entry which is preliminary data.</text>
</comment>
<evidence type="ECO:0000256" key="1">
    <source>
        <dbReference type="SAM" id="Coils"/>
    </source>
</evidence>
<feature type="region of interest" description="Disordered" evidence="2">
    <location>
        <begin position="1"/>
        <end position="43"/>
    </location>
</feature>
<gene>
    <name evidence="3" type="ORF">nbrc107696_15650</name>
</gene>
<feature type="coiled-coil region" evidence="1">
    <location>
        <begin position="46"/>
        <end position="80"/>
    </location>
</feature>
<feature type="compositionally biased region" description="Basic and acidic residues" evidence="2">
    <location>
        <begin position="27"/>
        <end position="38"/>
    </location>
</feature>
<proteinExistence type="predicted"/>
<dbReference type="RefSeq" id="WP_161894954.1">
    <property type="nucleotide sequence ID" value="NZ_BJOV01000003.1"/>
</dbReference>
<keyword evidence="4" id="KW-1185">Reference proteome</keyword>
<evidence type="ECO:0000313" key="3">
    <source>
        <dbReference type="EMBL" id="GEE01119.1"/>
    </source>
</evidence>
<dbReference type="Proteomes" id="UP000444960">
    <property type="component" value="Unassembled WGS sequence"/>
</dbReference>
<feature type="region of interest" description="Disordered" evidence="2">
    <location>
        <begin position="137"/>
        <end position="187"/>
    </location>
</feature>
<evidence type="ECO:0000313" key="4">
    <source>
        <dbReference type="Proteomes" id="UP000444960"/>
    </source>
</evidence>
<organism evidence="3 4">
    <name type="scientific">Gordonia spumicola</name>
    <dbReference type="NCBI Taxonomy" id="589161"/>
    <lineage>
        <taxon>Bacteria</taxon>
        <taxon>Bacillati</taxon>
        <taxon>Actinomycetota</taxon>
        <taxon>Actinomycetes</taxon>
        <taxon>Mycobacteriales</taxon>
        <taxon>Gordoniaceae</taxon>
        <taxon>Gordonia</taxon>
    </lineage>
</organism>
<reference evidence="4" key="1">
    <citation type="submission" date="2019-06" db="EMBL/GenBank/DDBJ databases">
        <title>Gordonia isolated from sludge of a wastewater treatment plant.</title>
        <authorList>
            <person name="Tamura T."/>
            <person name="Aoyama K."/>
            <person name="Kang Y."/>
            <person name="Saito S."/>
            <person name="Akiyama N."/>
            <person name="Yazawa K."/>
            <person name="Gonoi T."/>
            <person name="Mikami Y."/>
        </authorList>
    </citation>
    <scope>NUCLEOTIDE SEQUENCE [LARGE SCALE GENOMIC DNA]</scope>
    <source>
        <strain evidence="4">NBRC 107696</strain>
    </source>
</reference>
<evidence type="ECO:0008006" key="5">
    <source>
        <dbReference type="Google" id="ProtNLM"/>
    </source>
</evidence>
<sequence length="187" mass="20266">MTDLAPIDDPADPPVLGDANENADGTIDTHRVRERNAERPASVADVRRLKRENQALRARAKTAEQQAADLAARYDAAQRADVIRLAGEHLDDAEDLFRFHDPEAGALMDALRADDGTIDADLVAEHAARIVEARPKLGVDYQPEPTRPPTDRPVESLRPGASPADAPATGASWQQVISNPQRFGDPT</sequence>